<feature type="chain" id="PRO_5039436071" evidence="3">
    <location>
        <begin position="28"/>
        <end position="124"/>
    </location>
</feature>
<protein>
    <submittedName>
        <fullName evidence="4">LPXTG-motif cell wall-anchored protein</fullName>
    </submittedName>
</protein>
<proteinExistence type="predicted"/>
<feature type="signal peptide" evidence="3">
    <location>
        <begin position="1"/>
        <end position="27"/>
    </location>
</feature>
<dbReference type="EMBL" id="SOAU01000001">
    <property type="protein sequence ID" value="TDT17963.1"/>
    <property type="molecule type" value="Genomic_DNA"/>
</dbReference>
<dbReference type="AlphaFoldDB" id="A0A4R7I5J8"/>
<evidence type="ECO:0000256" key="3">
    <source>
        <dbReference type="SAM" id="SignalP"/>
    </source>
</evidence>
<comment type="caution">
    <text evidence="4">The sequence shown here is derived from an EMBL/GenBank/DDBJ whole genome shotgun (WGS) entry which is preliminary data.</text>
</comment>
<accession>A0A4R7I5J8</accession>
<organism evidence="4 5">
    <name type="scientific">Ilumatobacter fluminis</name>
    <dbReference type="NCBI Taxonomy" id="467091"/>
    <lineage>
        <taxon>Bacteria</taxon>
        <taxon>Bacillati</taxon>
        <taxon>Actinomycetota</taxon>
        <taxon>Acidimicrobiia</taxon>
        <taxon>Acidimicrobiales</taxon>
        <taxon>Ilumatobacteraceae</taxon>
        <taxon>Ilumatobacter</taxon>
    </lineage>
</organism>
<keyword evidence="2" id="KW-0472">Membrane</keyword>
<sequence>MGDQRVRRAASAAMAAAVLLVINPAVGVATAPDETVASTATTQPVDTSPPTTPDTTVPVDTTAPGGLIGVDGTGSADATTITWIGIIAALVLIAVAAWWMLRRHEHDDGPPHPNDDWPTTSEVI</sequence>
<feature type="transmembrane region" description="Helical" evidence="2">
    <location>
        <begin position="81"/>
        <end position="101"/>
    </location>
</feature>
<keyword evidence="3" id="KW-0732">Signal</keyword>
<keyword evidence="5" id="KW-1185">Reference proteome</keyword>
<dbReference type="RefSeq" id="WP_133870212.1">
    <property type="nucleotide sequence ID" value="NZ_SOAU01000001.1"/>
</dbReference>
<evidence type="ECO:0000313" key="5">
    <source>
        <dbReference type="Proteomes" id="UP000294558"/>
    </source>
</evidence>
<evidence type="ECO:0000313" key="4">
    <source>
        <dbReference type="EMBL" id="TDT17963.1"/>
    </source>
</evidence>
<feature type="compositionally biased region" description="Low complexity" evidence="1">
    <location>
        <begin position="41"/>
        <end position="62"/>
    </location>
</feature>
<dbReference type="NCBIfam" id="TIGR01167">
    <property type="entry name" value="LPXTG_anchor"/>
    <property type="match status" value="1"/>
</dbReference>
<reference evidence="4 5" key="1">
    <citation type="submission" date="2019-03" db="EMBL/GenBank/DDBJ databases">
        <title>Sequencing the genomes of 1000 actinobacteria strains.</title>
        <authorList>
            <person name="Klenk H.-P."/>
        </authorList>
    </citation>
    <scope>NUCLEOTIDE SEQUENCE [LARGE SCALE GENOMIC DNA]</scope>
    <source>
        <strain evidence="4 5">DSM 18936</strain>
    </source>
</reference>
<evidence type="ECO:0000256" key="1">
    <source>
        <dbReference type="SAM" id="MobiDB-lite"/>
    </source>
</evidence>
<gene>
    <name evidence="4" type="ORF">BDK89_3577</name>
</gene>
<keyword evidence="2" id="KW-0812">Transmembrane</keyword>
<keyword evidence="2" id="KW-1133">Transmembrane helix</keyword>
<dbReference type="Proteomes" id="UP000294558">
    <property type="component" value="Unassembled WGS sequence"/>
</dbReference>
<feature type="region of interest" description="Disordered" evidence="1">
    <location>
        <begin position="36"/>
        <end position="64"/>
    </location>
</feature>
<name>A0A4R7I5J8_9ACTN</name>
<evidence type="ECO:0000256" key="2">
    <source>
        <dbReference type="SAM" id="Phobius"/>
    </source>
</evidence>